<gene>
    <name evidence="6" type="ORF">ACFSR1_22000</name>
</gene>
<sequence length="237" mass="28144">MIERIAYITDVHIDEEFPKTVGVNARQNWKMILKDLASRDINEVIYGGDIGEKSSNPWFFESLQEYKLSISLGNHDDFYEVIKYYKNEAYIDADSLYYSWEQSYFKFIFLDSSTEVISDEQLSWLKTELVTPKKVLLFIHHPILAIPNIMDKRFYLKGRERIQALLHKVDNDIIIFCGHYHMEDHCIHKNITQFVTPAASYQIEKDPKEIKVHNRTFGYRIIELDEDQLYTELILFN</sequence>
<keyword evidence="7" id="KW-1185">Reference proteome</keyword>
<protein>
    <submittedName>
        <fullName evidence="6">Metallophosphoesterase family protein</fullName>
        <ecNumber evidence="6">3.1.-.-</ecNumber>
    </submittedName>
</protein>
<comment type="caution">
    <text evidence="6">The sequence shown here is derived from an EMBL/GenBank/DDBJ whole genome shotgun (WGS) entry which is preliminary data.</text>
</comment>
<evidence type="ECO:0000313" key="6">
    <source>
        <dbReference type="EMBL" id="MFD2565367.1"/>
    </source>
</evidence>
<evidence type="ECO:0000256" key="2">
    <source>
        <dbReference type="ARBA" id="ARBA00022801"/>
    </source>
</evidence>
<accession>A0ABW5LLU7</accession>
<evidence type="ECO:0000259" key="5">
    <source>
        <dbReference type="Pfam" id="PF00149"/>
    </source>
</evidence>
<dbReference type="Proteomes" id="UP001597319">
    <property type="component" value="Unassembled WGS sequence"/>
</dbReference>
<dbReference type="GO" id="GO:0016787">
    <property type="term" value="F:hydrolase activity"/>
    <property type="evidence" value="ECO:0007669"/>
    <property type="project" value="UniProtKB-KW"/>
</dbReference>
<dbReference type="SUPFAM" id="SSF56300">
    <property type="entry name" value="Metallo-dependent phosphatases"/>
    <property type="match status" value="1"/>
</dbReference>
<dbReference type="RefSeq" id="WP_378295184.1">
    <property type="nucleotide sequence ID" value="NZ_JBHULE010000035.1"/>
</dbReference>
<dbReference type="InterPro" id="IPR004843">
    <property type="entry name" value="Calcineurin-like_PHP"/>
</dbReference>
<keyword evidence="3" id="KW-0408">Iron</keyword>
<reference evidence="7" key="1">
    <citation type="journal article" date="2019" name="Int. J. Syst. Evol. Microbiol.">
        <title>The Global Catalogue of Microorganisms (GCM) 10K type strain sequencing project: providing services to taxonomists for standard genome sequencing and annotation.</title>
        <authorList>
            <consortium name="The Broad Institute Genomics Platform"/>
            <consortium name="The Broad Institute Genome Sequencing Center for Infectious Disease"/>
            <person name="Wu L."/>
            <person name="Ma J."/>
        </authorList>
    </citation>
    <scope>NUCLEOTIDE SEQUENCE [LARGE SCALE GENOMIC DNA]</scope>
    <source>
        <strain evidence="7">KCTC 52274</strain>
    </source>
</reference>
<dbReference type="PANTHER" id="PTHR42988:SF2">
    <property type="entry name" value="CYCLIC NUCLEOTIDE PHOSPHODIESTERASE CBUA0032-RELATED"/>
    <property type="match status" value="1"/>
</dbReference>
<dbReference type="Pfam" id="PF00149">
    <property type="entry name" value="Metallophos"/>
    <property type="match status" value="1"/>
</dbReference>
<evidence type="ECO:0000256" key="3">
    <source>
        <dbReference type="ARBA" id="ARBA00023004"/>
    </source>
</evidence>
<feature type="domain" description="Calcineurin-like phosphoesterase" evidence="5">
    <location>
        <begin position="4"/>
        <end position="182"/>
    </location>
</feature>
<comment type="similarity">
    <text evidence="4">Belongs to the cyclic nucleotide phosphodiesterase class-III family.</text>
</comment>
<dbReference type="EC" id="3.1.-.-" evidence="6"/>
<evidence type="ECO:0000256" key="1">
    <source>
        <dbReference type="ARBA" id="ARBA00022723"/>
    </source>
</evidence>
<keyword evidence="2 6" id="KW-0378">Hydrolase</keyword>
<dbReference type="EMBL" id="JBHULE010000035">
    <property type="protein sequence ID" value="MFD2565367.1"/>
    <property type="molecule type" value="Genomic_DNA"/>
</dbReference>
<evidence type="ECO:0000313" key="7">
    <source>
        <dbReference type="Proteomes" id="UP001597319"/>
    </source>
</evidence>
<dbReference type="Gene3D" id="3.60.21.10">
    <property type="match status" value="1"/>
</dbReference>
<keyword evidence="1" id="KW-0479">Metal-binding</keyword>
<proteinExistence type="inferred from homology"/>
<name>A0ABW5LLU7_9FLAO</name>
<organism evidence="6 7">
    <name type="scientific">Aquimarina rubra</name>
    <dbReference type="NCBI Taxonomy" id="1920033"/>
    <lineage>
        <taxon>Bacteria</taxon>
        <taxon>Pseudomonadati</taxon>
        <taxon>Bacteroidota</taxon>
        <taxon>Flavobacteriia</taxon>
        <taxon>Flavobacteriales</taxon>
        <taxon>Flavobacteriaceae</taxon>
        <taxon>Aquimarina</taxon>
    </lineage>
</organism>
<dbReference type="InterPro" id="IPR029052">
    <property type="entry name" value="Metallo-depent_PP-like"/>
</dbReference>
<dbReference type="PANTHER" id="PTHR42988">
    <property type="entry name" value="PHOSPHOHYDROLASE"/>
    <property type="match status" value="1"/>
</dbReference>
<dbReference type="InterPro" id="IPR050884">
    <property type="entry name" value="CNP_phosphodiesterase-III"/>
</dbReference>
<evidence type="ECO:0000256" key="4">
    <source>
        <dbReference type="ARBA" id="ARBA00025742"/>
    </source>
</evidence>